<proteinExistence type="predicted"/>
<evidence type="ECO:0000256" key="1">
    <source>
        <dbReference type="ARBA" id="ARBA00022741"/>
    </source>
</evidence>
<reference evidence="5" key="1">
    <citation type="journal article" date="2011" name="Genome Biol.">
        <title>Comparative genomics of the social amoebae Dictyostelium discoideum and Dictyostelium purpureum.</title>
        <authorList>
            <consortium name="US DOE Joint Genome Institute (JGI-PGF)"/>
            <person name="Sucgang R."/>
            <person name="Kuo A."/>
            <person name="Tian X."/>
            <person name="Salerno W."/>
            <person name="Parikh A."/>
            <person name="Feasley C.L."/>
            <person name="Dalin E."/>
            <person name="Tu H."/>
            <person name="Huang E."/>
            <person name="Barry K."/>
            <person name="Lindquist E."/>
            <person name="Shapiro H."/>
            <person name="Bruce D."/>
            <person name="Schmutz J."/>
            <person name="Salamov A."/>
            <person name="Fey P."/>
            <person name="Gaudet P."/>
            <person name="Anjard C."/>
            <person name="Babu M.M."/>
            <person name="Basu S."/>
            <person name="Bushmanova Y."/>
            <person name="van der Wel H."/>
            <person name="Katoh-Kurasawa M."/>
            <person name="Dinh C."/>
            <person name="Coutinho P.M."/>
            <person name="Saito T."/>
            <person name="Elias M."/>
            <person name="Schaap P."/>
            <person name="Kay R.R."/>
            <person name="Henrissat B."/>
            <person name="Eichinger L."/>
            <person name="Rivero F."/>
            <person name="Putnam N.H."/>
            <person name="West C.M."/>
            <person name="Loomis W.F."/>
            <person name="Chisholm R.L."/>
            <person name="Shaulsky G."/>
            <person name="Strassmann J.E."/>
            <person name="Queller D.C."/>
            <person name="Kuspa A."/>
            <person name="Grigoriev I.V."/>
        </authorList>
    </citation>
    <scope>NUCLEOTIDE SEQUENCE [LARGE SCALE GENOMIC DNA]</scope>
    <source>
        <strain evidence="5">QSDP1</strain>
    </source>
</reference>
<sequence length="85" mass="9545">CLKGINFLHNNNIIHRDIKCQNILLSSDFNVKIIDFGISKYTEYKASTITGTPTHMSPETRRGETCFSSDIWSMGCTAIEMGRGD</sequence>
<gene>
    <name evidence="4" type="ORF">DICPUDRAFT_13537</name>
</gene>
<feature type="non-terminal residue" evidence="4">
    <location>
        <position position="1"/>
    </location>
</feature>
<evidence type="ECO:0000259" key="3">
    <source>
        <dbReference type="PROSITE" id="PS50011"/>
    </source>
</evidence>
<dbReference type="Pfam" id="PF00069">
    <property type="entry name" value="Pkinase"/>
    <property type="match status" value="1"/>
</dbReference>
<feature type="non-terminal residue" evidence="4">
    <location>
        <position position="85"/>
    </location>
</feature>
<dbReference type="VEuPathDB" id="AmoebaDB:DICPUDRAFT_13537"/>
<dbReference type="EMBL" id="GL871372">
    <property type="protein sequence ID" value="EGC29967.1"/>
    <property type="molecule type" value="Genomic_DNA"/>
</dbReference>
<dbReference type="eggNOG" id="KOG0587">
    <property type="taxonomic scope" value="Eukaryota"/>
</dbReference>
<dbReference type="PANTHER" id="PTHR48012:SF4">
    <property type="entry name" value="MITOGEN-ACTIVATED PROTEIN KINASE KINASE KINASE A"/>
    <property type="match status" value="1"/>
</dbReference>
<keyword evidence="1" id="KW-0547">Nucleotide-binding</keyword>
<evidence type="ECO:0000256" key="2">
    <source>
        <dbReference type="ARBA" id="ARBA00022840"/>
    </source>
</evidence>
<dbReference type="KEGG" id="dpp:DICPUDRAFT_13537"/>
<organism evidence="4 5">
    <name type="scientific">Dictyostelium purpureum</name>
    <name type="common">Slime mold</name>
    <dbReference type="NCBI Taxonomy" id="5786"/>
    <lineage>
        <taxon>Eukaryota</taxon>
        <taxon>Amoebozoa</taxon>
        <taxon>Evosea</taxon>
        <taxon>Eumycetozoa</taxon>
        <taxon>Dictyostelia</taxon>
        <taxon>Dictyosteliales</taxon>
        <taxon>Dictyosteliaceae</taxon>
        <taxon>Dictyostelium</taxon>
    </lineage>
</organism>
<dbReference type="STRING" id="5786.F1A1G5"/>
<feature type="domain" description="Protein kinase" evidence="3">
    <location>
        <begin position="1"/>
        <end position="85"/>
    </location>
</feature>
<dbReference type="GO" id="GO:0005524">
    <property type="term" value="F:ATP binding"/>
    <property type="evidence" value="ECO:0007669"/>
    <property type="project" value="UniProtKB-KW"/>
</dbReference>
<dbReference type="RefSeq" id="XP_003293506.1">
    <property type="nucleotide sequence ID" value="XM_003293458.1"/>
</dbReference>
<dbReference type="InterPro" id="IPR008271">
    <property type="entry name" value="Ser/Thr_kinase_AS"/>
</dbReference>
<dbReference type="InterPro" id="IPR000719">
    <property type="entry name" value="Prot_kinase_dom"/>
</dbReference>
<dbReference type="OrthoDB" id="6718656at2759"/>
<dbReference type="OMA" id="YNTCKIG"/>
<dbReference type="PROSITE" id="PS50011">
    <property type="entry name" value="PROTEIN_KINASE_DOM"/>
    <property type="match status" value="1"/>
</dbReference>
<dbReference type="GeneID" id="10511422"/>
<accession>F1A1G5</accession>
<dbReference type="InterPro" id="IPR050629">
    <property type="entry name" value="STE20/SPS1-PAK"/>
</dbReference>
<dbReference type="PROSITE" id="PS00108">
    <property type="entry name" value="PROTEIN_KINASE_ST"/>
    <property type="match status" value="1"/>
</dbReference>
<dbReference type="InterPro" id="IPR011009">
    <property type="entry name" value="Kinase-like_dom_sf"/>
</dbReference>
<name>F1A1G5_DICPU</name>
<dbReference type="AlphaFoldDB" id="F1A1G5"/>
<dbReference type="InParanoid" id="F1A1G5"/>
<dbReference type="Proteomes" id="UP000001064">
    <property type="component" value="Unassembled WGS sequence"/>
</dbReference>
<dbReference type="Gene3D" id="1.10.510.10">
    <property type="entry name" value="Transferase(Phosphotransferase) domain 1"/>
    <property type="match status" value="1"/>
</dbReference>
<dbReference type="SUPFAM" id="SSF56112">
    <property type="entry name" value="Protein kinase-like (PK-like)"/>
    <property type="match status" value="1"/>
</dbReference>
<dbReference type="GO" id="GO:0004672">
    <property type="term" value="F:protein kinase activity"/>
    <property type="evidence" value="ECO:0007669"/>
    <property type="project" value="InterPro"/>
</dbReference>
<evidence type="ECO:0000313" key="4">
    <source>
        <dbReference type="EMBL" id="EGC29967.1"/>
    </source>
</evidence>
<keyword evidence="5" id="KW-1185">Reference proteome</keyword>
<evidence type="ECO:0000313" key="5">
    <source>
        <dbReference type="Proteomes" id="UP000001064"/>
    </source>
</evidence>
<protein>
    <recommendedName>
        <fullName evidence="3">Protein kinase domain-containing protein</fullName>
    </recommendedName>
</protein>
<dbReference type="PANTHER" id="PTHR48012">
    <property type="entry name" value="STERILE20-LIKE KINASE, ISOFORM B-RELATED"/>
    <property type="match status" value="1"/>
</dbReference>
<keyword evidence="2" id="KW-0067">ATP-binding</keyword>